<sequence length="88" mass="10077">MSQEQKDDTFKEKYHKRASIESKNAEQKRFHDLDGAKGYGLRSVSTQAKLTALAVNLKTILRIVVKKTTDFKKKIGGYCKRNILLFIS</sequence>
<feature type="domain" description="Transposase DDE" evidence="2">
    <location>
        <begin position="2"/>
        <end position="60"/>
    </location>
</feature>
<dbReference type="Pfam" id="PF13751">
    <property type="entry name" value="DDE_Tnp_1_6"/>
    <property type="match status" value="1"/>
</dbReference>
<protein>
    <recommendedName>
        <fullName evidence="2">Transposase DDE domain-containing protein</fullName>
    </recommendedName>
</protein>
<evidence type="ECO:0000313" key="3">
    <source>
        <dbReference type="EMBL" id="VDN47985.1"/>
    </source>
</evidence>
<dbReference type="InterPro" id="IPR025668">
    <property type="entry name" value="Tnp_DDE_dom"/>
</dbReference>
<reference evidence="3 4" key="1">
    <citation type="submission" date="2018-09" db="EMBL/GenBank/DDBJ databases">
        <authorList>
            <person name="Postec A."/>
        </authorList>
    </citation>
    <scope>NUCLEOTIDE SEQUENCE [LARGE SCALE GENOMIC DNA]</scope>
    <source>
        <strain evidence="3">70B-A</strain>
    </source>
</reference>
<evidence type="ECO:0000313" key="4">
    <source>
        <dbReference type="Proteomes" id="UP000279029"/>
    </source>
</evidence>
<dbReference type="EMBL" id="LR130778">
    <property type="protein sequence ID" value="VDN47985.1"/>
    <property type="molecule type" value="Genomic_DNA"/>
</dbReference>
<organism evidence="3 4">
    <name type="scientific">Petrocella atlantisensis</name>
    <dbReference type="NCBI Taxonomy" id="2173034"/>
    <lineage>
        <taxon>Bacteria</taxon>
        <taxon>Bacillati</taxon>
        <taxon>Bacillota</taxon>
        <taxon>Clostridia</taxon>
        <taxon>Lachnospirales</taxon>
        <taxon>Vallitaleaceae</taxon>
        <taxon>Petrocella</taxon>
    </lineage>
</organism>
<dbReference type="AlphaFoldDB" id="A0A3P7NYE8"/>
<dbReference type="Proteomes" id="UP000279029">
    <property type="component" value="Chromosome"/>
</dbReference>
<evidence type="ECO:0000256" key="1">
    <source>
        <dbReference type="SAM" id="MobiDB-lite"/>
    </source>
</evidence>
<dbReference type="KEGG" id="cbar:PATL70BA_2101"/>
<name>A0A3P7NYE8_9FIRM</name>
<gene>
    <name evidence="3" type="ORF">PATL70BA_2101</name>
</gene>
<accession>A0A3P7NYE8</accession>
<feature type="region of interest" description="Disordered" evidence="1">
    <location>
        <begin position="1"/>
        <end position="25"/>
    </location>
</feature>
<proteinExistence type="predicted"/>
<keyword evidence="4" id="KW-1185">Reference proteome</keyword>
<evidence type="ECO:0000259" key="2">
    <source>
        <dbReference type="Pfam" id="PF13751"/>
    </source>
</evidence>